<dbReference type="InterPro" id="IPR029016">
    <property type="entry name" value="GAF-like_dom_sf"/>
</dbReference>
<name>A0A4R0XBE1_9BURK</name>
<gene>
    <name evidence="2" type="ORF">BZM27_50010</name>
</gene>
<sequence length="164" mass="17858">MSKVSQAVSGDIVLETLIEMVMRTAIEQAGAERGLLILPDNGEQRITAEATTGGDAVVVHLHNEPVTPAALPESVLYYVLRTRESVILDDATAAPSFAADPYVRQHRARSMLCLPLTNQAKLTGALYLENNLTARRCSPLPASQSLRLVAEREHVSRWGNDQAK</sequence>
<keyword evidence="3" id="KW-1185">Reference proteome</keyword>
<dbReference type="Proteomes" id="UP000294200">
    <property type="component" value="Unassembled WGS sequence"/>
</dbReference>
<comment type="caution">
    <text evidence="2">The sequence shown here is derived from an EMBL/GenBank/DDBJ whole genome shotgun (WGS) entry which is preliminary data.</text>
</comment>
<evidence type="ECO:0000259" key="1">
    <source>
        <dbReference type="SMART" id="SM00065"/>
    </source>
</evidence>
<evidence type="ECO:0000313" key="2">
    <source>
        <dbReference type="EMBL" id="TCG03231.1"/>
    </source>
</evidence>
<organism evidence="2 3">
    <name type="scientific">Paraburkholderia steynii</name>
    <dbReference type="NCBI Taxonomy" id="1245441"/>
    <lineage>
        <taxon>Bacteria</taxon>
        <taxon>Pseudomonadati</taxon>
        <taxon>Pseudomonadota</taxon>
        <taxon>Betaproteobacteria</taxon>
        <taxon>Burkholderiales</taxon>
        <taxon>Burkholderiaceae</taxon>
        <taxon>Paraburkholderia</taxon>
    </lineage>
</organism>
<protein>
    <recommendedName>
        <fullName evidence="1">GAF domain-containing protein</fullName>
    </recommendedName>
</protein>
<dbReference type="Pfam" id="PF01590">
    <property type="entry name" value="GAF"/>
    <property type="match status" value="1"/>
</dbReference>
<evidence type="ECO:0000313" key="3">
    <source>
        <dbReference type="Proteomes" id="UP000294200"/>
    </source>
</evidence>
<dbReference type="SUPFAM" id="SSF55781">
    <property type="entry name" value="GAF domain-like"/>
    <property type="match status" value="1"/>
</dbReference>
<reference evidence="2 3" key="1">
    <citation type="submission" date="2017-02" db="EMBL/GenBank/DDBJ databases">
        <title>Paraburkholderia sophoroidis sp. nov. and Paraburkholderia steynii sp. nov. rhizobial symbionts of the fynbos legume Hypocalyptus sophoroides.</title>
        <authorList>
            <person name="Steenkamp E.T."/>
            <person name="Beukes C.W."/>
            <person name="Van Zyl E."/>
            <person name="Avontuur J."/>
            <person name="Chan W.Y."/>
            <person name="Hassen A."/>
            <person name="Palmer M."/>
            <person name="Mthombeni L."/>
            <person name="Phalane F."/>
            <person name="Sereme K."/>
            <person name="Venter S.N."/>
        </authorList>
    </citation>
    <scope>NUCLEOTIDE SEQUENCE [LARGE SCALE GENOMIC DNA]</scope>
    <source>
        <strain evidence="2 3">HC1.1ba</strain>
    </source>
</reference>
<dbReference type="AlphaFoldDB" id="A0A4R0XBE1"/>
<accession>A0A4R0XBE1</accession>
<proteinExistence type="predicted"/>
<dbReference type="Gene3D" id="3.30.450.40">
    <property type="match status" value="1"/>
</dbReference>
<dbReference type="EMBL" id="MWML01000468">
    <property type="protein sequence ID" value="TCG03231.1"/>
    <property type="molecule type" value="Genomic_DNA"/>
</dbReference>
<dbReference type="InterPro" id="IPR003018">
    <property type="entry name" value="GAF"/>
</dbReference>
<dbReference type="SMART" id="SM00065">
    <property type="entry name" value="GAF"/>
    <property type="match status" value="1"/>
</dbReference>
<feature type="domain" description="GAF" evidence="1">
    <location>
        <begin position="13"/>
        <end position="162"/>
    </location>
</feature>